<dbReference type="PANTHER" id="PTHR44591:SF25">
    <property type="entry name" value="CHEMOTAXIS TWO-COMPONENT RESPONSE REGULATOR"/>
    <property type="match status" value="1"/>
</dbReference>
<dbReference type="SUPFAM" id="SSF52172">
    <property type="entry name" value="CheY-like"/>
    <property type="match status" value="1"/>
</dbReference>
<evidence type="ECO:0000313" key="5">
    <source>
        <dbReference type="Proteomes" id="UP000295509"/>
    </source>
</evidence>
<dbReference type="AlphaFoldDB" id="A0A4R8LC71"/>
<dbReference type="InterPro" id="IPR011006">
    <property type="entry name" value="CheY-like_superfamily"/>
</dbReference>
<feature type="modified residue" description="4-aspartylphosphate" evidence="2">
    <location>
        <position position="50"/>
    </location>
</feature>
<accession>A0A4R8LC71</accession>
<dbReference type="GO" id="GO:0000160">
    <property type="term" value="P:phosphorelay signal transduction system"/>
    <property type="evidence" value="ECO:0007669"/>
    <property type="project" value="InterPro"/>
</dbReference>
<name>A0A4R8LC71_9BURK</name>
<dbReference type="PROSITE" id="PS50110">
    <property type="entry name" value="RESPONSE_REGULATORY"/>
    <property type="match status" value="1"/>
</dbReference>
<keyword evidence="1 2" id="KW-0597">Phosphoprotein</keyword>
<evidence type="ECO:0000256" key="2">
    <source>
        <dbReference type="PROSITE-ProRule" id="PRU00169"/>
    </source>
</evidence>
<evidence type="ECO:0000256" key="1">
    <source>
        <dbReference type="ARBA" id="ARBA00022553"/>
    </source>
</evidence>
<organism evidence="4 5">
    <name type="scientific">Paraburkholderia rhizosphaerae</name>
    <dbReference type="NCBI Taxonomy" id="480658"/>
    <lineage>
        <taxon>Bacteria</taxon>
        <taxon>Pseudomonadati</taxon>
        <taxon>Pseudomonadota</taxon>
        <taxon>Betaproteobacteria</taxon>
        <taxon>Burkholderiales</taxon>
        <taxon>Burkholderiaceae</taxon>
        <taxon>Paraburkholderia</taxon>
    </lineage>
</organism>
<feature type="domain" description="Response regulatory" evidence="3">
    <location>
        <begin position="1"/>
        <end position="115"/>
    </location>
</feature>
<sequence>MIVVIDDDPSVREAVENLIASLDFPVSSYSSAEQFLASSDLNSVSCVVTDIQMHGMSGIQLQHYLHAIRCTAPVILMTAYFDERARREATAGGAAAYLVKPFSSAELIGEIERALSSRESP</sequence>
<evidence type="ECO:0000259" key="3">
    <source>
        <dbReference type="PROSITE" id="PS50110"/>
    </source>
</evidence>
<dbReference type="SMART" id="SM00448">
    <property type="entry name" value="REC"/>
    <property type="match status" value="1"/>
</dbReference>
<dbReference type="PANTHER" id="PTHR44591">
    <property type="entry name" value="STRESS RESPONSE REGULATOR PROTEIN 1"/>
    <property type="match status" value="1"/>
</dbReference>
<comment type="caution">
    <text evidence="4">The sequence shown here is derived from an EMBL/GenBank/DDBJ whole genome shotgun (WGS) entry which is preliminary data.</text>
</comment>
<gene>
    <name evidence="4" type="ORF">BX592_12479</name>
</gene>
<evidence type="ECO:0000313" key="4">
    <source>
        <dbReference type="EMBL" id="TDY40566.1"/>
    </source>
</evidence>
<keyword evidence="5" id="KW-1185">Reference proteome</keyword>
<dbReference type="InterPro" id="IPR001789">
    <property type="entry name" value="Sig_transdc_resp-reg_receiver"/>
</dbReference>
<dbReference type="Proteomes" id="UP000295509">
    <property type="component" value="Unassembled WGS sequence"/>
</dbReference>
<dbReference type="Gene3D" id="3.40.50.2300">
    <property type="match status" value="1"/>
</dbReference>
<protein>
    <submittedName>
        <fullName evidence="4">Response regulator receiver domain-containing protein</fullName>
    </submittedName>
</protein>
<dbReference type="Pfam" id="PF00072">
    <property type="entry name" value="Response_reg"/>
    <property type="match status" value="1"/>
</dbReference>
<proteinExistence type="predicted"/>
<dbReference type="EMBL" id="SORE01000024">
    <property type="protein sequence ID" value="TDY40566.1"/>
    <property type="molecule type" value="Genomic_DNA"/>
</dbReference>
<reference evidence="4 5" key="1">
    <citation type="submission" date="2019-03" db="EMBL/GenBank/DDBJ databases">
        <title>Genomic Encyclopedia of Type Strains, Phase III (KMG-III): the genomes of soil and plant-associated and newly described type strains.</title>
        <authorList>
            <person name="Whitman W."/>
        </authorList>
    </citation>
    <scope>NUCLEOTIDE SEQUENCE [LARGE SCALE GENOMIC DNA]</scope>
    <source>
        <strain evidence="4 5">LMG 29544</strain>
    </source>
</reference>
<dbReference type="InterPro" id="IPR050595">
    <property type="entry name" value="Bact_response_regulator"/>
</dbReference>